<dbReference type="InterPro" id="IPR011051">
    <property type="entry name" value="RmlC_Cupin_sf"/>
</dbReference>
<protein>
    <submittedName>
        <fullName evidence="2">Cupin domain-containing protein</fullName>
    </submittedName>
</protein>
<dbReference type="Pfam" id="PF07883">
    <property type="entry name" value="Cupin_2"/>
    <property type="match status" value="1"/>
</dbReference>
<evidence type="ECO:0000259" key="1">
    <source>
        <dbReference type="Pfam" id="PF07883"/>
    </source>
</evidence>
<name>A0ABW2ZE19_9SPHI</name>
<dbReference type="InterPro" id="IPR013096">
    <property type="entry name" value="Cupin_2"/>
</dbReference>
<feature type="domain" description="Cupin type-2" evidence="1">
    <location>
        <begin position="102"/>
        <end position="154"/>
    </location>
</feature>
<evidence type="ECO:0000313" key="3">
    <source>
        <dbReference type="Proteomes" id="UP001597073"/>
    </source>
</evidence>
<dbReference type="RefSeq" id="WP_377139707.1">
    <property type="nucleotide sequence ID" value="NZ_JBHTIA010000003.1"/>
</dbReference>
<sequence length="163" mass="18506">MARAKGSSITNFEAWERLSGDVRAKEPPTGIREKILGSLGFDGKRLKIKSLPEINKYTNHLSWLEVIDPLIPEQPVKIIFMRELRRDDKIVQTLVITRVDVAEETHESYTESFFILKGRCVCTVGGNVFELGPGNYLSIPPYIPHDVRLLTPEVTAILQYQLI</sequence>
<dbReference type="InterPro" id="IPR014710">
    <property type="entry name" value="RmlC-like_jellyroll"/>
</dbReference>
<dbReference type="EMBL" id="JBHTIA010000003">
    <property type="protein sequence ID" value="MFD0764383.1"/>
    <property type="molecule type" value="Genomic_DNA"/>
</dbReference>
<organism evidence="2 3">
    <name type="scientific">Mucilaginibacter lutimaris</name>
    <dbReference type="NCBI Taxonomy" id="931629"/>
    <lineage>
        <taxon>Bacteria</taxon>
        <taxon>Pseudomonadati</taxon>
        <taxon>Bacteroidota</taxon>
        <taxon>Sphingobacteriia</taxon>
        <taxon>Sphingobacteriales</taxon>
        <taxon>Sphingobacteriaceae</taxon>
        <taxon>Mucilaginibacter</taxon>
    </lineage>
</organism>
<dbReference type="Gene3D" id="2.60.120.10">
    <property type="entry name" value="Jelly Rolls"/>
    <property type="match status" value="1"/>
</dbReference>
<evidence type="ECO:0000313" key="2">
    <source>
        <dbReference type="EMBL" id="MFD0764383.1"/>
    </source>
</evidence>
<accession>A0ABW2ZE19</accession>
<keyword evidence="3" id="KW-1185">Reference proteome</keyword>
<dbReference type="Proteomes" id="UP001597073">
    <property type="component" value="Unassembled WGS sequence"/>
</dbReference>
<dbReference type="SUPFAM" id="SSF51182">
    <property type="entry name" value="RmlC-like cupins"/>
    <property type="match status" value="1"/>
</dbReference>
<reference evidence="3" key="1">
    <citation type="journal article" date="2019" name="Int. J. Syst. Evol. Microbiol.">
        <title>The Global Catalogue of Microorganisms (GCM) 10K type strain sequencing project: providing services to taxonomists for standard genome sequencing and annotation.</title>
        <authorList>
            <consortium name="The Broad Institute Genomics Platform"/>
            <consortium name="The Broad Institute Genome Sequencing Center for Infectious Disease"/>
            <person name="Wu L."/>
            <person name="Ma J."/>
        </authorList>
    </citation>
    <scope>NUCLEOTIDE SEQUENCE [LARGE SCALE GENOMIC DNA]</scope>
    <source>
        <strain evidence="3">CCUG 60742</strain>
    </source>
</reference>
<proteinExistence type="predicted"/>
<comment type="caution">
    <text evidence="2">The sequence shown here is derived from an EMBL/GenBank/DDBJ whole genome shotgun (WGS) entry which is preliminary data.</text>
</comment>
<gene>
    <name evidence="2" type="ORF">ACFQZI_05935</name>
</gene>